<evidence type="ECO:0008006" key="4">
    <source>
        <dbReference type="Google" id="ProtNLM"/>
    </source>
</evidence>
<dbReference type="EMBL" id="FNEI01000015">
    <property type="protein sequence ID" value="SDJ71684.1"/>
    <property type="molecule type" value="Genomic_DNA"/>
</dbReference>
<name>A0A1G8W011_9MICC</name>
<reference evidence="3" key="1">
    <citation type="submission" date="2016-10" db="EMBL/GenBank/DDBJ databases">
        <authorList>
            <person name="Varghese N."/>
            <person name="Submissions S."/>
        </authorList>
    </citation>
    <scope>NUCLEOTIDE SEQUENCE [LARGE SCALE GENOMIC DNA]</scope>
    <source>
        <strain evidence="3">CGMCC 1.10783</strain>
    </source>
</reference>
<protein>
    <recommendedName>
        <fullName evidence="4">DUF559 domain-containing protein</fullName>
    </recommendedName>
</protein>
<evidence type="ECO:0000313" key="3">
    <source>
        <dbReference type="Proteomes" id="UP000182130"/>
    </source>
</evidence>
<dbReference type="STRING" id="1045773.SAMN05216555_11565"/>
<keyword evidence="3" id="KW-1185">Reference proteome</keyword>
<feature type="region of interest" description="Disordered" evidence="1">
    <location>
        <begin position="88"/>
        <end position="109"/>
    </location>
</feature>
<gene>
    <name evidence="2" type="ORF">SAMN05216555_11565</name>
</gene>
<dbReference type="Proteomes" id="UP000182130">
    <property type="component" value="Unassembled WGS sequence"/>
</dbReference>
<evidence type="ECO:0000256" key="1">
    <source>
        <dbReference type="SAM" id="MobiDB-lite"/>
    </source>
</evidence>
<dbReference type="AlphaFoldDB" id="A0A1G8W011"/>
<organism evidence="2 3">
    <name type="scientific">Arthrobacter cupressi</name>
    <dbReference type="NCBI Taxonomy" id="1045773"/>
    <lineage>
        <taxon>Bacteria</taxon>
        <taxon>Bacillati</taxon>
        <taxon>Actinomycetota</taxon>
        <taxon>Actinomycetes</taxon>
        <taxon>Micrococcales</taxon>
        <taxon>Micrococcaceae</taxon>
        <taxon>Arthrobacter</taxon>
    </lineage>
</organism>
<dbReference type="Gene3D" id="3.40.960.10">
    <property type="entry name" value="VSR Endonuclease"/>
    <property type="match status" value="1"/>
</dbReference>
<sequence length="313" mass="34824">MSKADPLPVSLALRSFTLSEGLAAGQSLSRLRAKDLRTPSRGIRVPVGAAQCLAERVRPYLQLSSGTVASDSTAARLLGAPLPKELEGESRLHLSSSSRTGPRRKHVVGHSRRFEPEEVILLSGLPVTSPARTWLDLASMLCLDDLVIAGDFLVCTHEDRGFGRSRPPLVSLEELNLYISRKRRVPGLAKARNALPHLRVGVDSPQETRLRLMLQAAQHLPPFRVDYPVSSDDHEFPRWVDLACPEFRTCIEYEGAHHLTPMRQVADKGRDRFMVDCGWNQVKIYARDLELGAEWVVPQVEAALRRGGWRPPS</sequence>
<accession>A0A1G8W011</accession>
<evidence type="ECO:0000313" key="2">
    <source>
        <dbReference type="EMBL" id="SDJ71684.1"/>
    </source>
</evidence>
<proteinExistence type="predicted"/>